<organism evidence="1">
    <name type="scientific">uncultured Caudovirales phage</name>
    <dbReference type="NCBI Taxonomy" id="2100421"/>
    <lineage>
        <taxon>Viruses</taxon>
        <taxon>Duplodnaviria</taxon>
        <taxon>Heunggongvirae</taxon>
        <taxon>Uroviricota</taxon>
        <taxon>Caudoviricetes</taxon>
        <taxon>Peduoviridae</taxon>
        <taxon>Maltschvirus</taxon>
        <taxon>Maltschvirus maltsch</taxon>
    </lineage>
</organism>
<dbReference type="EMBL" id="LR798261">
    <property type="protein sequence ID" value="CAB5218461.1"/>
    <property type="molecule type" value="Genomic_DNA"/>
</dbReference>
<reference evidence="1" key="1">
    <citation type="submission" date="2020-05" db="EMBL/GenBank/DDBJ databases">
        <authorList>
            <person name="Chiriac C."/>
            <person name="Salcher M."/>
            <person name="Ghai R."/>
            <person name="Kavagutti S V."/>
        </authorList>
    </citation>
    <scope>NUCLEOTIDE SEQUENCE</scope>
</reference>
<proteinExistence type="predicted"/>
<sequence>MQPAKLNYKIYQGSTFQETYRWESETKVYVPIQSIAKSAPCVITTAATHQIPVGWRFQVSGGGMKELYPTSDTYQIATGVTSNTVTINQVNSINYTTYTSNGVIAYNQPVDLSQYKARMQFRETVDSDTVLYQATSDTGEIILDNTYKTITITILGNVTSLFTFSTAVYSLELYNANNVLSFLVGNLSLVPEVTR</sequence>
<accession>A0A6J7WKA2</accession>
<evidence type="ECO:0000313" key="1">
    <source>
        <dbReference type="EMBL" id="CAB5218461.1"/>
    </source>
</evidence>
<gene>
    <name evidence="1" type="ORF">UFOVP218_19</name>
</gene>
<name>A0A6J7WKA2_9CAUD</name>
<protein>
    <submittedName>
        <fullName evidence="1">Uncharacterized protein</fullName>
    </submittedName>
</protein>